<evidence type="ECO:0000256" key="2">
    <source>
        <dbReference type="ARBA" id="ARBA00007970"/>
    </source>
</evidence>
<reference evidence="11 12" key="1">
    <citation type="submission" date="2012-02" db="EMBL/GenBank/DDBJ databases">
        <title>Whole genome shotgun sequence of Gordonia terrae NBRC 100016.</title>
        <authorList>
            <person name="Takarada H."/>
            <person name="Hosoyama A."/>
            <person name="Tsuchikane K."/>
            <person name="Katsumata H."/>
            <person name="Yamazaki S."/>
            <person name="Fujita N."/>
        </authorList>
    </citation>
    <scope>NUCLEOTIDE SEQUENCE [LARGE SCALE GENOMIC DNA]</scope>
    <source>
        <strain evidence="11 12">NBRC 100016</strain>
    </source>
</reference>
<evidence type="ECO:0000256" key="9">
    <source>
        <dbReference type="ARBA" id="ARBA00047481"/>
    </source>
</evidence>
<evidence type="ECO:0000256" key="3">
    <source>
        <dbReference type="ARBA" id="ARBA00012748"/>
    </source>
</evidence>
<accession>A0ABQ0HGS5</accession>
<evidence type="ECO:0000256" key="4">
    <source>
        <dbReference type="ARBA" id="ARBA00022576"/>
    </source>
</evidence>
<evidence type="ECO:0000313" key="11">
    <source>
        <dbReference type="EMBL" id="GAB45070.1"/>
    </source>
</evidence>
<dbReference type="CDD" id="cd00609">
    <property type="entry name" value="AAT_like"/>
    <property type="match status" value="1"/>
</dbReference>
<dbReference type="Gene3D" id="3.40.640.10">
    <property type="entry name" value="Type I PLP-dependent aspartate aminotransferase-like (Major domain)"/>
    <property type="match status" value="1"/>
</dbReference>
<proteinExistence type="inferred from homology"/>
<evidence type="ECO:0000313" key="12">
    <source>
        <dbReference type="Proteomes" id="UP000004881"/>
    </source>
</evidence>
<evidence type="ECO:0000256" key="6">
    <source>
        <dbReference type="ARBA" id="ARBA00022679"/>
    </source>
</evidence>
<keyword evidence="12" id="KW-1185">Reference proteome</keyword>
<comment type="similarity">
    <text evidence="2">Belongs to the class-II pyridoxal-phosphate-dependent aminotransferase family. Histidinol-phosphate aminotransferase subfamily.</text>
</comment>
<organism evidence="11 12">
    <name type="scientific">Gordonia terrae NBRC 100016</name>
    <dbReference type="NCBI Taxonomy" id="1089454"/>
    <lineage>
        <taxon>Bacteria</taxon>
        <taxon>Bacillati</taxon>
        <taxon>Actinomycetota</taxon>
        <taxon>Actinomycetes</taxon>
        <taxon>Mycobacteriales</taxon>
        <taxon>Gordoniaceae</taxon>
        <taxon>Gordonia</taxon>
    </lineage>
</organism>
<comment type="caution">
    <text evidence="11">The sequence shown here is derived from an EMBL/GenBank/DDBJ whole genome shotgun (WGS) entry which is preliminary data.</text>
</comment>
<keyword evidence="5" id="KW-0028">Amino-acid biosynthesis</keyword>
<dbReference type="GO" id="GO:0008483">
    <property type="term" value="F:transaminase activity"/>
    <property type="evidence" value="ECO:0007669"/>
    <property type="project" value="UniProtKB-KW"/>
</dbReference>
<comment type="catalytic activity">
    <reaction evidence="9">
        <text>L-histidinol phosphate + 2-oxoglutarate = 3-(imidazol-4-yl)-2-oxopropyl phosphate + L-glutamate</text>
        <dbReference type="Rhea" id="RHEA:23744"/>
        <dbReference type="ChEBI" id="CHEBI:16810"/>
        <dbReference type="ChEBI" id="CHEBI:29985"/>
        <dbReference type="ChEBI" id="CHEBI:57766"/>
        <dbReference type="ChEBI" id="CHEBI:57980"/>
        <dbReference type="EC" id="2.6.1.9"/>
    </reaction>
</comment>
<dbReference type="InterPro" id="IPR050106">
    <property type="entry name" value="HistidinolP_aminotransfase"/>
</dbReference>
<dbReference type="PANTHER" id="PTHR43643:SF6">
    <property type="entry name" value="HISTIDINOL-PHOSPHATE AMINOTRANSFERASE"/>
    <property type="match status" value="1"/>
</dbReference>
<gene>
    <name evidence="11" type="ORF">GOTRE_081_00110</name>
</gene>
<evidence type="ECO:0000256" key="7">
    <source>
        <dbReference type="ARBA" id="ARBA00022898"/>
    </source>
</evidence>
<keyword evidence="4 11" id="KW-0032">Aminotransferase</keyword>
<sequence length="357" mass="37939">MERTFVTVLLPGPAGARVDDSITHSTDTVWCDRNESAYPPLPAVVSALRRHTTAAHHYPSFRPDHLRRAIAEHTGSDIDHITVGAGATAVLAAILHDSATPRRAAGHFVPRIATPAPTFEGFALLADEIGLVLDTTPLLDDGRPDLAALAAAAGPETAALVVCSPHNPTGAVLTDDEVRALLASVDPSIPVVLDQAYVEYSRDTPDVRMLLEEHPNLIVVRTFSKAHGLAGLRVGYAFGSATSVRGARRLEIPFAITAAAEQAAALALGASDELAGRVTAMRRERDRLADALRRAGHPALPSEANFLFVPGADGIEFGRRLRAAGVVGREFDGHGHRLTVPDRAGTDRVVEAIRRAR</sequence>
<keyword evidence="6" id="KW-0808">Transferase</keyword>
<evidence type="ECO:0000256" key="5">
    <source>
        <dbReference type="ARBA" id="ARBA00022605"/>
    </source>
</evidence>
<dbReference type="Gene3D" id="3.90.1150.10">
    <property type="entry name" value="Aspartate Aminotransferase, domain 1"/>
    <property type="match status" value="1"/>
</dbReference>
<keyword evidence="8" id="KW-0368">Histidine biosynthesis</keyword>
<dbReference type="InterPro" id="IPR004839">
    <property type="entry name" value="Aminotransferase_I/II_large"/>
</dbReference>
<dbReference type="EC" id="2.6.1.9" evidence="3"/>
<dbReference type="Pfam" id="PF00155">
    <property type="entry name" value="Aminotran_1_2"/>
    <property type="match status" value="1"/>
</dbReference>
<protein>
    <recommendedName>
        <fullName evidence="3">histidinol-phosphate transaminase</fullName>
        <ecNumber evidence="3">2.6.1.9</ecNumber>
    </recommendedName>
</protein>
<feature type="domain" description="Aminotransferase class I/classII large" evidence="10">
    <location>
        <begin position="33"/>
        <end position="353"/>
    </location>
</feature>
<name>A0ABQ0HGS5_9ACTN</name>
<comment type="pathway">
    <text evidence="1">Amino-acid biosynthesis; L-histidine biosynthesis; L-histidine from 5-phospho-alpha-D-ribose 1-diphosphate: step 7/9.</text>
</comment>
<evidence type="ECO:0000259" key="10">
    <source>
        <dbReference type="Pfam" id="PF00155"/>
    </source>
</evidence>
<evidence type="ECO:0000256" key="1">
    <source>
        <dbReference type="ARBA" id="ARBA00005011"/>
    </source>
</evidence>
<dbReference type="Proteomes" id="UP000004881">
    <property type="component" value="Unassembled WGS sequence"/>
</dbReference>
<dbReference type="PANTHER" id="PTHR43643">
    <property type="entry name" value="HISTIDINOL-PHOSPHATE AMINOTRANSFERASE 2"/>
    <property type="match status" value="1"/>
</dbReference>
<keyword evidence="7" id="KW-0663">Pyridoxal phosphate</keyword>
<dbReference type="InterPro" id="IPR015421">
    <property type="entry name" value="PyrdxlP-dep_Trfase_major"/>
</dbReference>
<evidence type="ECO:0000256" key="8">
    <source>
        <dbReference type="ARBA" id="ARBA00023102"/>
    </source>
</evidence>
<dbReference type="SUPFAM" id="SSF53383">
    <property type="entry name" value="PLP-dependent transferases"/>
    <property type="match status" value="1"/>
</dbReference>
<dbReference type="InterPro" id="IPR015422">
    <property type="entry name" value="PyrdxlP-dep_Trfase_small"/>
</dbReference>
<dbReference type="EMBL" id="BAFD01000081">
    <property type="protein sequence ID" value="GAB45070.1"/>
    <property type="molecule type" value="Genomic_DNA"/>
</dbReference>
<dbReference type="InterPro" id="IPR015424">
    <property type="entry name" value="PyrdxlP-dep_Trfase"/>
</dbReference>